<protein>
    <submittedName>
        <fullName evidence="2">Protease PrsW</fullName>
    </submittedName>
</protein>
<dbReference type="Pfam" id="PF13367">
    <property type="entry name" value="PrsW-protease"/>
    <property type="match status" value="1"/>
</dbReference>
<keyword evidence="3" id="KW-1185">Reference proteome</keyword>
<dbReference type="GO" id="GO:0008233">
    <property type="term" value="F:peptidase activity"/>
    <property type="evidence" value="ECO:0007669"/>
    <property type="project" value="UniProtKB-KW"/>
</dbReference>
<evidence type="ECO:0000313" key="2">
    <source>
        <dbReference type="EMBL" id="TGL56279.1"/>
    </source>
</evidence>
<dbReference type="EMBL" id="RQGD01000046">
    <property type="protein sequence ID" value="TGL56279.1"/>
    <property type="molecule type" value="Genomic_DNA"/>
</dbReference>
<gene>
    <name evidence="2" type="ORF">EHQ58_16740</name>
</gene>
<reference evidence="2" key="1">
    <citation type="journal article" date="2019" name="PLoS Negl. Trop. Dis.">
        <title>Revisiting the worldwide diversity of Leptospira species in the environment.</title>
        <authorList>
            <person name="Vincent A.T."/>
            <person name="Schiettekatte O."/>
            <person name="Bourhy P."/>
            <person name="Veyrier F.J."/>
            <person name="Picardeau M."/>
        </authorList>
    </citation>
    <scope>NUCLEOTIDE SEQUENCE [LARGE SCALE GENOMIC DNA]</scope>
    <source>
        <strain evidence="2">201702476</strain>
    </source>
</reference>
<feature type="transmembrane region" description="Helical" evidence="1">
    <location>
        <begin position="6"/>
        <end position="22"/>
    </location>
</feature>
<evidence type="ECO:0000313" key="3">
    <source>
        <dbReference type="Proteomes" id="UP000297693"/>
    </source>
</evidence>
<dbReference type="AlphaFoldDB" id="A0A4R9JU18"/>
<dbReference type="Proteomes" id="UP000297693">
    <property type="component" value="Unassembled WGS sequence"/>
</dbReference>
<feature type="transmembrane region" description="Helical" evidence="1">
    <location>
        <begin position="251"/>
        <end position="272"/>
    </location>
</feature>
<dbReference type="PANTHER" id="PTHR36844">
    <property type="entry name" value="PROTEASE PRSW"/>
    <property type="match status" value="1"/>
</dbReference>
<feature type="transmembrane region" description="Helical" evidence="1">
    <location>
        <begin position="64"/>
        <end position="82"/>
    </location>
</feature>
<organism evidence="2 3">
    <name type="scientific">Leptospira ognonensis</name>
    <dbReference type="NCBI Taxonomy" id="2484945"/>
    <lineage>
        <taxon>Bacteria</taxon>
        <taxon>Pseudomonadati</taxon>
        <taxon>Spirochaetota</taxon>
        <taxon>Spirochaetia</taxon>
        <taxon>Leptospirales</taxon>
        <taxon>Leptospiraceae</taxon>
        <taxon>Leptospira</taxon>
    </lineage>
</organism>
<keyword evidence="1" id="KW-0812">Transmembrane</keyword>
<feature type="transmembrane region" description="Helical" evidence="1">
    <location>
        <begin position="284"/>
        <end position="303"/>
    </location>
</feature>
<name>A0A4R9JU18_9LEPT</name>
<feature type="transmembrane region" description="Helical" evidence="1">
    <location>
        <begin position="103"/>
        <end position="123"/>
    </location>
</feature>
<dbReference type="GO" id="GO:0006508">
    <property type="term" value="P:proteolysis"/>
    <property type="evidence" value="ECO:0007669"/>
    <property type="project" value="UniProtKB-KW"/>
</dbReference>
<dbReference type="RefSeq" id="WP_135625066.1">
    <property type="nucleotide sequence ID" value="NZ_RQGD01000046.1"/>
</dbReference>
<feature type="transmembrane region" description="Helical" evidence="1">
    <location>
        <begin position="34"/>
        <end position="58"/>
    </location>
</feature>
<dbReference type="PANTHER" id="PTHR36844:SF1">
    <property type="entry name" value="PROTEASE PRSW"/>
    <property type="match status" value="1"/>
</dbReference>
<sequence length="310" mass="34769">MTTFGLLALAILPGFVIVQRYYSKDHLQKEPISVVLRSFYWGAALILPAGLFETLFVLSETPSYIDLAIHYFLVVGITEEVAKYLAIRFYSARNDAFNEHFDGIVYGACVGGGFATFENIFYVLEHGFAVGVLRAFLSVPGHILWGAIIGHWIAKEKMEKEDRIKVFFIGVGISSLLHGGFDFVLNFGASALMYAPIFVITPLLLVRHYSKSALEKDKTFLFGTGNVLLPTVSTNDTIPPPNTTVLKLVRAVLVLLAGIFFFFALFLFPFCIDDFIKGAEDFEAWMFSIPTFSLLLSFGMYFYSKRFRVT</sequence>
<proteinExistence type="predicted"/>
<keyword evidence="1" id="KW-1133">Transmembrane helix</keyword>
<accession>A0A4R9JU18</accession>
<comment type="caution">
    <text evidence="2">The sequence shown here is derived from an EMBL/GenBank/DDBJ whole genome shotgun (WGS) entry which is preliminary data.</text>
</comment>
<keyword evidence="2" id="KW-0378">Hydrolase</keyword>
<dbReference type="InterPro" id="IPR026898">
    <property type="entry name" value="PrsW"/>
</dbReference>
<feature type="transmembrane region" description="Helical" evidence="1">
    <location>
        <begin position="191"/>
        <end position="209"/>
    </location>
</feature>
<keyword evidence="2" id="KW-0645">Protease</keyword>
<evidence type="ECO:0000256" key="1">
    <source>
        <dbReference type="SAM" id="Phobius"/>
    </source>
</evidence>
<keyword evidence="1" id="KW-0472">Membrane</keyword>
<feature type="transmembrane region" description="Helical" evidence="1">
    <location>
        <begin position="166"/>
        <end position="185"/>
    </location>
</feature>
<dbReference type="OrthoDB" id="5504276at2"/>
<feature type="transmembrane region" description="Helical" evidence="1">
    <location>
        <begin position="135"/>
        <end position="154"/>
    </location>
</feature>